<evidence type="ECO:0000256" key="1">
    <source>
        <dbReference type="ARBA" id="ARBA00004123"/>
    </source>
</evidence>
<dbReference type="GO" id="GO:0003677">
    <property type="term" value="F:DNA binding"/>
    <property type="evidence" value="ECO:0007669"/>
    <property type="project" value="UniProtKB-KW"/>
</dbReference>
<evidence type="ECO:0000256" key="7">
    <source>
        <dbReference type="SAM" id="MobiDB-lite"/>
    </source>
</evidence>
<comment type="similarity">
    <text evidence="6">Belongs to the AP2/ERF transcription factor family. ERF subfamily.</text>
</comment>
<protein>
    <submittedName>
        <fullName evidence="9">AP2/ERF</fullName>
    </submittedName>
</protein>
<name>A0A140WWG1_LOTCO</name>
<evidence type="ECO:0000256" key="3">
    <source>
        <dbReference type="ARBA" id="ARBA00023125"/>
    </source>
</evidence>
<dbReference type="CDD" id="cd00018">
    <property type="entry name" value="AP2"/>
    <property type="match status" value="1"/>
</dbReference>
<evidence type="ECO:0000256" key="4">
    <source>
        <dbReference type="ARBA" id="ARBA00023163"/>
    </source>
</evidence>
<dbReference type="PRINTS" id="PR00367">
    <property type="entry name" value="ETHRSPELEMNT"/>
</dbReference>
<gene>
    <name evidence="9" type="primary">ERF079</name>
</gene>
<dbReference type="SMR" id="A0A140WWG1"/>
<keyword evidence="3" id="KW-0238">DNA-binding</keyword>
<keyword evidence="4" id="KW-0804">Transcription</keyword>
<dbReference type="GO" id="GO:0003700">
    <property type="term" value="F:DNA-binding transcription factor activity"/>
    <property type="evidence" value="ECO:0007669"/>
    <property type="project" value="InterPro"/>
</dbReference>
<accession>A0A140WWG1</accession>
<keyword evidence="5" id="KW-0539">Nucleus</keyword>
<feature type="domain" description="AP2/ERF" evidence="8">
    <location>
        <begin position="125"/>
        <end position="183"/>
    </location>
</feature>
<feature type="compositionally biased region" description="Low complexity" evidence="7">
    <location>
        <begin position="47"/>
        <end position="96"/>
    </location>
</feature>
<comment type="subcellular location">
    <subcellularLocation>
        <location evidence="1">Nucleus</location>
    </subcellularLocation>
</comment>
<evidence type="ECO:0000256" key="5">
    <source>
        <dbReference type="ARBA" id="ARBA00023242"/>
    </source>
</evidence>
<evidence type="ECO:0000259" key="8">
    <source>
        <dbReference type="PROSITE" id="PS51032"/>
    </source>
</evidence>
<dbReference type="InterPro" id="IPR001471">
    <property type="entry name" value="AP2/ERF_dom"/>
</dbReference>
<evidence type="ECO:0000256" key="2">
    <source>
        <dbReference type="ARBA" id="ARBA00023015"/>
    </source>
</evidence>
<dbReference type="InterPro" id="IPR044808">
    <property type="entry name" value="ERF_plant"/>
</dbReference>
<dbReference type="PANTHER" id="PTHR31190">
    <property type="entry name" value="DNA-BINDING DOMAIN"/>
    <property type="match status" value="1"/>
</dbReference>
<reference evidence="9" key="1">
    <citation type="submission" date="2013-03" db="EMBL/GenBank/DDBJ databases">
        <title>Genome-wide identification and plylogenetic analysis of the AP2/ERF in Lotus corniculatus.</title>
        <authorList>
            <person name="Sun Z."/>
            <person name="Wu Y."/>
        </authorList>
    </citation>
    <scope>NUCLEOTIDE SEQUENCE</scope>
</reference>
<feature type="region of interest" description="Disordered" evidence="7">
    <location>
        <begin position="47"/>
        <end position="127"/>
    </location>
</feature>
<keyword evidence="2" id="KW-0805">Transcription regulation</keyword>
<dbReference type="FunFam" id="3.30.730.10:FF:000001">
    <property type="entry name" value="Ethylene-responsive transcription factor 2"/>
    <property type="match status" value="1"/>
</dbReference>
<dbReference type="InterPro" id="IPR036955">
    <property type="entry name" value="AP2/ERF_dom_sf"/>
</dbReference>
<dbReference type="SMART" id="SM00380">
    <property type="entry name" value="AP2"/>
    <property type="match status" value="1"/>
</dbReference>
<dbReference type="Gene3D" id="3.30.730.10">
    <property type="entry name" value="AP2/ERF domain"/>
    <property type="match status" value="1"/>
</dbReference>
<dbReference type="GO" id="GO:0009873">
    <property type="term" value="P:ethylene-activated signaling pathway"/>
    <property type="evidence" value="ECO:0007669"/>
    <property type="project" value="InterPro"/>
</dbReference>
<proteinExistence type="evidence at transcript level"/>
<dbReference type="InterPro" id="IPR016177">
    <property type="entry name" value="DNA-bd_dom_sf"/>
</dbReference>
<dbReference type="PROSITE" id="PS51032">
    <property type="entry name" value="AP2_ERF"/>
    <property type="match status" value="1"/>
</dbReference>
<evidence type="ECO:0000313" key="9">
    <source>
        <dbReference type="EMBL" id="AGX25403.1"/>
    </source>
</evidence>
<dbReference type="GO" id="GO:0005634">
    <property type="term" value="C:nucleus"/>
    <property type="evidence" value="ECO:0007669"/>
    <property type="project" value="UniProtKB-SubCell"/>
</dbReference>
<evidence type="ECO:0000256" key="6">
    <source>
        <dbReference type="ARBA" id="ARBA00024343"/>
    </source>
</evidence>
<dbReference type="PANTHER" id="PTHR31190:SF314">
    <property type="entry name" value="ETHYLENE-RESPONSIVE TRANSCRIPTION FACTOR ERF094"/>
    <property type="match status" value="1"/>
</dbReference>
<dbReference type="Pfam" id="PF00847">
    <property type="entry name" value="AP2"/>
    <property type="match status" value="1"/>
</dbReference>
<dbReference type="EMBL" id="KC787978">
    <property type="protein sequence ID" value="AGX25403.1"/>
    <property type="molecule type" value="mRNA"/>
</dbReference>
<organism evidence="9">
    <name type="scientific">Lotus corniculatus</name>
    <name type="common">Bird's-foot trefoil</name>
    <dbReference type="NCBI Taxonomy" id="47247"/>
    <lineage>
        <taxon>Eukaryota</taxon>
        <taxon>Viridiplantae</taxon>
        <taxon>Streptophyta</taxon>
        <taxon>Embryophyta</taxon>
        <taxon>Tracheophyta</taxon>
        <taxon>Spermatophyta</taxon>
        <taxon>Magnoliopsida</taxon>
        <taxon>eudicotyledons</taxon>
        <taxon>Gunneridae</taxon>
        <taxon>Pentapetalae</taxon>
        <taxon>rosids</taxon>
        <taxon>fabids</taxon>
        <taxon>Fabales</taxon>
        <taxon>Fabaceae</taxon>
        <taxon>Papilionoideae</taxon>
        <taxon>50 kb inversion clade</taxon>
        <taxon>NPAAA clade</taxon>
        <taxon>Hologalegina</taxon>
        <taxon>robinioid clade</taxon>
        <taxon>Loteae</taxon>
        <taxon>Lotus</taxon>
    </lineage>
</organism>
<dbReference type="SUPFAM" id="SSF54171">
    <property type="entry name" value="DNA-binding domain"/>
    <property type="match status" value="1"/>
</dbReference>
<dbReference type="AlphaFoldDB" id="A0A140WWG1"/>
<sequence length="261" mass="29030">MDFDSLLFQNQDFQFFPENPQLFSWEDNNNNSNIFFNDFTTLLPFNNFSENSQSQSQSQTKETSSSSDSISNSNSNSNSSGSVFSFESQSEVSSPSKTCAPPVRETYQASSSPSPPPPSVPSKRVYRGVRTRPWGKFAAEIRDSTRNGVRVWIGTFDTAEAAALAYDQAAFSTRGSLAVLNFPEEVVRESMKDMATKPWEKGTSPVLALKRKHAMRTKNSVKPCKKKIKGEKVEMINACQNVLVLEDLGADYLEQLLSLTS</sequence>